<sequence length="98" mass="10546">MWRKTGTCAKAMEYSRLSCVAPSDSVSSLQESGQRRRHASSLGPQHSPSQQALDRVPSRLLLSPARPESSSQQPRGGINQNNSGPEAVRAIGGQERCS</sequence>
<evidence type="ECO:0000256" key="1">
    <source>
        <dbReference type="SAM" id="MobiDB-lite"/>
    </source>
</evidence>
<comment type="caution">
    <text evidence="2">The sequence shown here is derived from an EMBL/GenBank/DDBJ whole genome shotgun (WGS) entry which is preliminary data.</text>
</comment>
<accession>A0A922MZ98</accession>
<protein>
    <submittedName>
        <fullName evidence="2">Uncharacterized protein</fullName>
    </submittedName>
</protein>
<evidence type="ECO:0000313" key="2">
    <source>
        <dbReference type="EMBL" id="KAH9645426.1"/>
    </source>
</evidence>
<name>A0A922MZ98_SPOEX</name>
<reference evidence="2" key="1">
    <citation type="journal article" date="2021" name="G3 (Bethesda)">
        <title>Genome and transcriptome analysis of the beet armyworm Spodoptera exigua reveals targets for pest control. .</title>
        <authorList>
            <person name="Simon S."/>
            <person name="Breeschoten T."/>
            <person name="Jansen H.J."/>
            <person name="Dirks R.P."/>
            <person name="Schranz M.E."/>
            <person name="Ros V.I.D."/>
        </authorList>
    </citation>
    <scope>NUCLEOTIDE SEQUENCE</scope>
    <source>
        <strain evidence="2">TB_SE_WUR_2020</strain>
    </source>
</reference>
<feature type="compositionally biased region" description="Polar residues" evidence="1">
    <location>
        <begin position="68"/>
        <end position="84"/>
    </location>
</feature>
<dbReference type="Proteomes" id="UP000814243">
    <property type="component" value="Unassembled WGS sequence"/>
</dbReference>
<organism evidence="2 3">
    <name type="scientific">Spodoptera exigua</name>
    <name type="common">Beet armyworm</name>
    <name type="synonym">Noctua fulgens</name>
    <dbReference type="NCBI Taxonomy" id="7107"/>
    <lineage>
        <taxon>Eukaryota</taxon>
        <taxon>Metazoa</taxon>
        <taxon>Ecdysozoa</taxon>
        <taxon>Arthropoda</taxon>
        <taxon>Hexapoda</taxon>
        <taxon>Insecta</taxon>
        <taxon>Pterygota</taxon>
        <taxon>Neoptera</taxon>
        <taxon>Endopterygota</taxon>
        <taxon>Lepidoptera</taxon>
        <taxon>Glossata</taxon>
        <taxon>Ditrysia</taxon>
        <taxon>Noctuoidea</taxon>
        <taxon>Noctuidae</taxon>
        <taxon>Amphipyrinae</taxon>
        <taxon>Spodoptera</taxon>
    </lineage>
</organism>
<gene>
    <name evidence="2" type="ORF">HF086_014518</name>
</gene>
<dbReference type="AlphaFoldDB" id="A0A922MZ98"/>
<dbReference type="EMBL" id="JACEFF010000043">
    <property type="protein sequence ID" value="KAH9645426.1"/>
    <property type="molecule type" value="Genomic_DNA"/>
</dbReference>
<proteinExistence type="predicted"/>
<feature type="region of interest" description="Disordered" evidence="1">
    <location>
        <begin position="20"/>
        <end position="98"/>
    </location>
</feature>
<evidence type="ECO:0000313" key="3">
    <source>
        <dbReference type="Proteomes" id="UP000814243"/>
    </source>
</evidence>
<feature type="compositionally biased region" description="Polar residues" evidence="1">
    <location>
        <begin position="42"/>
        <end position="52"/>
    </location>
</feature>